<dbReference type="GO" id="GO:0016791">
    <property type="term" value="F:phosphatase activity"/>
    <property type="evidence" value="ECO:0007669"/>
    <property type="project" value="TreeGrafter"/>
</dbReference>
<dbReference type="InterPro" id="IPR025877">
    <property type="entry name" value="MobA-like_NTP_Trfase"/>
</dbReference>
<dbReference type="Pfam" id="PF13344">
    <property type="entry name" value="Hydrolase_6"/>
    <property type="match status" value="1"/>
</dbReference>
<sequence>MRGVILSAGIGSRLRPLTLHKPKCCVTVDGEPILARQLRAYDDAGVTNVTVIAGYLADDTKRVCERVARKRPNLDVTVRTSEVFANTDNMYSLSLAAEDVAGEEFVLSNGDVVFDTGLLETVVESDADSAVACDTGQFSEEAMKVSIDEDERLTHIDKGISEEAAHGCSTDVYKFSADFSAMLFEEITKTIERENEYCEWTELAIDEIVRNRTHDLSVTDVSQYRWVEIDNFTDLESADLLFSSLSSLESKEAVFFDLDGTVYLDDELVDDAKARIETLRESGVDVYFLTNNSSRWKDDYVRKLNSLGVACDTENLLLSTDGVVQHLQNTDDEVFVLGTTAMRDALSDHGIAVDSDDPDHVVVGFDTELTYEKAREATLGIRNGATFLLAHPDTVCPTAEGMVPDCGSIGALVERATDRKPDRIFGKPNAEMIRHVLDSNGYSPEDVVVVGDRLETDVQLAENVGCESVCVLTGDATRADVEASDISPTLVAPSIEVLDQFVSVSSDASAQRVIDEGAS</sequence>
<dbReference type="InterPro" id="IPR023214">
    <property type="entry name" value="HAD_sf"/>
</dbReference>
<dbReference type="NCBIfam" id="TIGR01460">
    <property type="entry name" value="HAD-SF-IIA"/>
    <property type="match status" value="1"/>
</dbReference>
<evidence type="ECO:0000259" key="1">
    <source>
        <dbReference type="Pfam" id="PF12804"/>
    </source>
</evidence>
<accession>A0A1N6YLY8</accession>
<dbReference type="GO" id="GO:0005737">
    <property type="term" value="C:cytoplasm"/>
    <property type="evidence" value="ECO:0007669"/>
    <property type="project" value="TreeGrafter"/>
</dbReference>
<dbReference type="RefSeq" id="WP_076429506.1">
    <property type="nucleotide sequence ID" value="NZ_FTNO01000001.1"/>
</dbReference>
<dbReference type="CDD" id="cd02523">
    <property type="entry name" value="PC_cytidylyltransferase"/>
    <property type="match status" value="1"/>
</dbReference>
<proteinExistence type="predicted"/>
<dbReference type="PANTHER" id="PTHR19288:SF46">
    <property type="entry name" value="HALOACID DEHALOGENASE-LIKE HYDROLASE DOMAIN-CONTAINING PROTEIN 2"/>
    <property type="match status" value="1"/>
</dbReference>
<dbReference type="Proteomes" id="UP000186914">
    <property type="component" value="Unassembled WGS sequence"/>
</dbReference>
<dbReference type="EMBL" id="FTNO01000001">
    <property type="protein sequence ID" value="SIR15471.1"/>
    <property type="molecule type" value="Genomic_DNA"/>
</dbReference>
<evidence type="ECO:0000313" key="2">
    <source>
        <dbReference type="EMBL" id="SIR15471.1"/>
    </source>
</evidence>
<dbReference type="Gene3D" id="3.90.550.10">
    <property type="entry name" value="Spore Coat Polysaccharide Biosynthesis Protein SpsA, Chain A"/>
    <property type="match status" value="1"/>
</dbReference>
<dbReference type="InterPro" id="IPR036412">
    <property type="entry name" value="HAD-like_sf"/>
</dbReference>
<protein>
    <submittedName>
        <fullName evidence="2">Haloacid Dehalogenase Superfamily Class (Subfamily) IIA</fullName>
    </submittedName>
</protein>
<reference evidence="3" key="1">
    <citation type="submission" date="2017-01" db="EMBL/GenBank/DDBJ databases">
        <authorList>
            <person name="Varghese N."/>
            <person name="Submissions S."/>
        </authorList>
    </citation>
    <scope>NUCLEOTIDE SEQUENCE [LARGE SCALE GENOMIC DNA]</scope>
    <source>
        <strain evidence="3">CGMCC 1.7737</strain>
    </source>
</reference>
<evidence type="ECO:0000313" key="3">
    <source>
        <dbReference type="Proteomes" id="UP000186914"/>
    </source>
</evidence>
<gene>
    <name evidence="2" type="ORF">SAMN05421858_1626</name>
</gene>
<organism evidence="2 3">
    <name type="scientific">Haladaptatus litoreus</name>
    <dbReference type="NCBI Taxonomy" id="553468"/>
    <lineage>
        <taxon>Archaea</taxon>
        <taxon>Methanobacteriati</taxon>
        <taxon>Methanobacteriota</taxon>
        <taxon>Stenosarchaea group</taxon>
        <taxon>Halobacteria</taxon>
        <taxon>Halobacteriales</taxon>
        <taxon>Haladaptataceae</taxon>
        <taxon>Haladaptatus</taxon>
    </lineage>
</organism>
<dbReference type="SUPFAM" id="SSF53448">
    <property type="entry name" value="Nucleotide-diphospho-sugar transferases"/>
    <property type="match status" value="1"/>
</dbReference>
<dbReference type="SUPFAM" id="SSF56784">
    <property type="entry name" value="HAD-like"/>
    <property type="match status" value="1"/>
</dbReference>
<dbReference type="GO" id="GO:0016779">
    <property type="term" value="F:nucleotidyltransferase activity"/>
    <property type="evidence" value="ECO:0007669"/>
    <property type="project" value="UniProtKB-ARBA"/>
</dbReference>
<dbReference type="Pfam" id="PF13242">
    <property type="entry name" value="Hydrolase_like"/>
    <property type="match status" value="1"/>
</dbReference>
<dbReference type="Pfam" id="PF12804">
    <property type="entry name" value="NTP_transf_3"/>
    <property type="match status" value="1"/>
</dbReference>
<dbReference type="PANTHER" id="PTHR19288">
    <property type="entry name" value="4-NITROPHENYLPHOSPHATASE-RELATED"/>
    <property type="match status" value="1"/>
</dbReference>
<name>A0A1N6YLY8_9EURY</name>
<dbReference type="InterPro" id="IPR029044">
    <property type="entry name" value="Nucleotide-diphossugar_trans"/>
</dbReference>
<feature type="domain" description="MobA-like NTP transferase" evidence="1">
    <location>
        <begin position="3"/>
        <end position="138"/>
    </location>
</feature>
<keyword evidence="3" id="KW-1185">Reference proteome</keyword>
<dbReference type="AlphaFoldDB" id="A0A1N6YLY8"/>
<dbReference type="Gene3D" id="3.40.50.1000">
    <property type="entry name" value="HAD superfamily/HAD-like"/>
    <property type="match status" value="2"/>
</dbReference>
<dbReference type="InterPro" id="IPR006357">
    <property type="entry name" value="HAD-SF_hydro_IIA"/>
</dbReference>
<dbReference type="OrthoDB" id="25155at2157"/>